<dbReference type="EMBL" id="BLXT01001143">
    <property type="protein sequence ID" value="GFN83327.1"/>
    <property type="molecule type" value="Genomic_DNA"/>
</dbReference>
<name>A0AAV3YLC2_9GAST</name>
<evidence type="ECO:0000313" key="5">
    <source>
        <dbReference type="EMBL" id="GFN83327.1"/>
    </source>
</evidence>
<keyword evidence="6" id="KW-1185">Reference proteome</keyword>
<dbReference type="GO" id="GO:0003723">
    <property type="term" value="F:RNA binding"/>
    <property type="evidence" value="ECO:0007669"/>
    <property type="project" value="UniProtKB-UniRule"/>
</dbReference>
<dbReference type="InterPro" id="IPR014886">
    <property type="entry name" value="La_xRRM"/>
</dbReference>
<dbReference type="AlphaFoldDB" id="A0AAV3YLC2"/>
<dbReference type="PROSITE" id="PS50102">
    <property type="entry name" value="RRM"/>
    <property type="match status" value="1"/>
</dbReference>
<feature type="non-terminal residue" evidence="5">
    <location>
        <position position="1"/>
    </location>
</feature>
<dbReference type="SMART" id="SM00360">
    <property type="entry name" value="RRM"/>
    <property type="match status" value="1"/>
</dbReference>
<evidence type="ECO:0000256" key="1">
    <source>
        <dbReference type="ARBA" id="ARBA00022884"/>
    </source>
</evidence>
<feature type="domain" description="RRM" evidence="3">
    <location>
        <begin position="10"/>
        <end position="86"/>
    </location>
</feature>
<dbReference type="Pfam" id="PF08777">
    <property type="entry name" value="RRM_3"/>
    <property type="match status" value="1"/>
</dbReference>
<evidence type="ECO:0000259" key="4">
    <source>
        <dbReference type="PROSITE" id="PS51939"/>
    </source>
</evidence>
<dbReference type="SUPFAM" id="SSF54928">
    <property type="entry name" value="RNA-binding domain, RBD"/>
    <property type="match status" value="1"/>
</dbReference>
<reference evidence="5 6" key="1">
    <citation type="journal article" date="2021" name="Elife">
        <title>Chloroplast acquisition without the gene transfer in kleptoplastic sea slugs, Plakobranchus ocellatus.</title>
        <authorList>
            <person name="Maeda T."/>
            <person name="Takahashi S."/>
            <person name="Yoshida T."/>
            <person name="Shimamura S."/>
            <person name="Takaki Y."/>
            <person name="Nagai Y."/>
            <person name="Toyoda A."/>
            <person name="Suzuki Y."/>
            <person name="Arimoto A."/>
            <person name="Ishii H."/>
            <person name="Satoh N."/>
            <person name="Nishiyama T."/>
            <person name="Hasebe M."/>
            <person name="Maruyama T."/>
            <person name="Minagawa J."/>
            <person name="Obokata J."/>
            <person name="Shigenobu S."/>
        </authorList>
    </citation>
    <scope>NUCLEOTIDE SEQUENCE [LARGE SCALE GENOMIC DNA]</scope>
</reference>
<sequence length="153" mass="17845">KVRQQMTKNAVLHISGMNQETEREDVREFFLKHGDVSWVDFDRGVTEGYIRLKEPNGAFSTLESLNKLEGGVVINGASVHVRVVEGDEELQYWQKMYRDIAERKQLKKEGLLKHRAGAKYKARLSRMQNQKRGRRHDRYFDGESSLVFISFLT</sequence>
<dbReference type="Gene3D" id="3.30.70.330">
    <property type="match status" value="1"/>
</dbReference>
<dbReference type="CDD" id="cd12541">
    <property type="entry name" value="RRM2_La"/>
    <property type="match status" value="1"/>
</dbReference>
<protein>
    <submittedName>
        <fullName evidence="5">LA protein like protein</fullName>
    </submittedName>
</protein>
<proteinExistence type="predicted"/>
<evidence type="ECO:0000256" key="2">
    <source>
        <dbReference type="PROSITE-ProRule" id="PRU00176"/>
    </source>
</evidence>
<evidence type="ECO:0000259" key="3">
    <source>
        <dbReference type="PROSITE" id="PS50102"/>
    </source>
</evidence>
<dbReference type="InterPro" id="IPR012677">
    <property type="entry name" value="Nucleotide-bd_a/b_plait_sf"/>
</dbReference>
<dbReference type="GO" id="GO:1990904">
    <property type="term" value="C:ribonucleoprotein complex"/>
    <property type="evidence" value="ECO:0007669"/>
    <property type="project" value="UniProtKB-UniRule"/>
</dbReference>
<dbReference type="InterPro" id="IPR035979">
    <property type="entry name" value="RBD_domain_sf"/>
</dbReference>
<dbReference type="Proteomes" id="UP000735302">
    <property type="component" value="Unassembled WGS sequence"/>
</dbReference>
<accession>A0AAV3YLC2</accession>
<organism evidence="5 6">
    <name type="scientific">Plakobranchus ocellatus</name>
    <dbReference type="NCBI Taxonomy" id="259542"/>
    <lineage>
        <taxon>Eukaryota</taxon>
        <taxon>Metazoa</taxon>
        <taxon>Spiralia</taxon>
        <taxon>Lophotrochozoa</taxon>
        <taxon>Mollusca</taxon>
        <taxon>Gastropoda</taxon>
        <taxon>Heterobranchia</taxon>
        <taxon>Euthyneura</taxon>
        <taxon>Panpulmonata</taxon>
        <taxon>Sacoglossa</taxon>
        <taxon>Placobranchoidea</taxon>
        <taxon>Plakobranchidae</taxon>
        <taxon>Plakobranchus</taxon>
    </lineage>
</organism>
<feature type="domain" description="XRRM" evidence="4">
    <location>
        <begin position="5"/>
        <end position="138"/>
    </location>
</feature>
<keyword evidence="1 2" id="KW-0694">RNA-binding</keyword>
<dbReference type="InterPro" id="IPR000504">
    <property type="entry name" value="RRM_dom"/>
</dbReference>
<dbReference type="PROSITE" id="PS51939">
    <property type="entry name" value="XRRM"/>
    <property type="match status" value="1"/>
</dbReference>
<comment type="caution">
    <text evidence="5">The sequence shown here is derived from an EMBL/GenBank/DDBJ whole genome shotgun (WGS) entry which is preliminary data.</text>
</comment>
<evidence type="ECO:0000313" key="6">
    <source>
        <dbReference type="Proteomes" id="UP000735302"/>
    </source>
</evidence>
<gene>
    <name evidence="5" type="ORF">PoB_000983300</name>
</gene>